<evidence type="ECO:0000256" key="1">
    <source>
        <dbReference type="SAM" id="Phobius"/>
    </source>
</evidence>
<gene>
    <name evidence="2" type="ORF">HYFRA_00007398</name>
</gene>
<dbReference type="Proteomes" id="UP000696280">
    <property type="component" value="Unassembled WGS sequence"/>
</dbReference>
<dbReference type="PANTHER" id="PTHR37577:SF1">
    <property type="entry name" value="INTEGRAL MEMBRANE PROTEIN"/>
    <property type="match status" value="1"/>
</dbReference>
<proteinExistence type="predicted"/>
<dbReference type="InterPro" id="IPR053018">
    <property type="entry name" value="Elsinochrome_Biosynth-Asso"/>
</dbReference>
<dbReference type="EMBL" id="CAJVRL010000043">
    <property type="protein sequence ID" value="CAG8951482.1"/>
    <property type="molecule type" value="Genomic_DNA"/>
</dbReference>
<keyword evidence="1" id="KW-0812">Transmembrane</keyword>
<dbReference type="AlphaFoldDB" id="A0A9N9KT13"/>
<comment type="caution">
    <text evidence="2">The sequence shown here is derived from an EMBL/GenBank/DDBJ whole genome shotgun (WGS) entry which is preliminary data.</text>
</comment>
<keyword evidence="1" id="KW-0472">Membrane</keyword>
<sequence>MASGTPSATIKRWSSSLGSAVISFGDQQLVTGTSLLVAGFSQLPLGIATYHWQSVVNQAWFSTVTHLITLTAMKDDFDMSRRRNPLTIIRFVSMGLLILMLIVALYPMGYITSNTQYTEGFPAWCYFHKDLQWRYNAAWQTSYQSATETDQWETTERSPYNRGYYSSMATAGLSFRTVQGLDVCEREKIDNPAPQQKPKRESSLRVIHDLSLFGCFGDQLKRALLIDLLGGK</sequence>
<protein>
    <submittedName>
        <fullName evidence="2">Uncharacterized protein</fullName>
    </submittedName>
</protein>
<keyword evidence="1" id="KW-1133">Transmembrane helix</keyword>
<dbReference type="PANTHER" id="PTHR37577">
    <property type="entry name" value="INTEGRAL MEMBRANE PROTEIN"/>
    <property type="match status" value="1"/>
</dbReference>
<keyword evidence="3" id="KW-1185">Reference proteome</keyword>
<reference evidence="2" key="1">
    <citation type="submission" date="2021-07" db="EMBL/GenBank/DDBJ databases">
        <authorList>
            <person name="Durling M."/>
        </authorList>
    </citation>
    <scope>NUCLEOTIDE SEQUENCE</scope>
</reference>
<evidence type="ECO:0000313" key="3">
    <source>
        <dbReference type="Proteomes" id="UP000696280"/>
    </source>
</evidence>
<feature type="transmembrane region" description="Helical" evidence="1">
    <location>
        <begin position="88"/>
        <end position="108"/>
    </location>
</feature>
<evidence type="ECO:0000313" key="2">
    <source>
        <dbReference type="EMBL" id="CAG8951482.1"/>
    </source>
</evidence>
<accession>A0A9N9KT13</accession>
<dbReference type="OrthoDB" id="5427664at2759"/>
<name>A0A9N9KT13_9HELO</name>
<organism evidence="2 3">
    <name type="scientific">Hymenoscyphus fraxineus</name>
    <dbReference type="NCBI Taxonomy" id="746836"/>
    <lineage>
        <taxon>Eukaryota</taxon>
        <taxon>Fungi</taxon>
        <taxon>Dikarya</taxon>
        <taxon>Ascomycota</taxon>
        <taxon>Pezizomycotina</taxon>
        <taxon>Leotiomycetes</taxon>
        <taxon>Helotiales</taxon>
        <taxon>Helotiaceae</taxon>
        <taxon>Hymenoscyphus</taxon>
    </lineage>
</organism>